<dbReference type="RefSeq" id="WP_344243810.1">
    <property type="nucleotide sequence ID" value="NZ_BAAAHH010000026.1"/>
</dbReference>
<protein>
    <recommendedName>
        <fullName evidence="3">DUF1877 family protein</fullName>
    </recommendedName>
</protein>
<keyword evidence="2" id="KW-1185">Reference proteome</keyword>
<comment type="caution">
    <text evidence="1">The sequence shown here is derived from an EMBL/GenBank/DDBJ whole genome shotgun (WGS) entry which is preliminary data.</text>
</comment>
<evidence type="ECO:0000313" key="1">
    <source>
        <dbReference type="EMBL" id="GAA0961558.1"/>
    </source>
</evidence>
<dbReference type="EMBL" id="BAAAHH010000026">
    <property type="protein sequence ID" value="GAA0961558.1"/>
    <property type="molecule type" value="Genomic_DNA"/>
</dbReference>
<gene>
    <name evidence="1" type="ORF">GCM10009550_54290</name>
</gene>
<proteinExistence type="predicted"/>
<evidence type="ECO:0008006" key="3">
    <source>
        <dbReference type="Google" id="ProtNLM"/>
    </source>
</evidence>
<accession>A0ABN1RQ88</accession>
<name>A0ABN1RQ88_9ACTN</name>
<organism evidence="1 2">
    <name type="scientific">Actinocorallia libanotica</name>
    <dbReference type="NCBI Taxonomy" id="46162"/>
    <lineage>
        <taxon>Bacteria</taxon>
        <taxon>Bacillati</taxon>
        <taxon>Actinomycetota</taxon>
        <taxon>Actinomycetes</taxon>
        <taxon>Streptosporangiales</taxon>
        <taxon>Thermomonosporaceae</taxon>
        <taxon>Actinocorallia</taxon>
    </lineage>
</organism>
<dbReference type="Proteomes" id="UP001500665">
    <property type="component" value="Unassembled WGS sequence"/>
</dbReference>
<reference evidence="1 2" key="1">
    <citation type="journal article" date="2019" name="Int. J. Syst. Evol. Microbiol.">
        <title>The Global Catalogue of Microorganisms (GCM) 10K type strain sequencing project: providing services to taxonomists for standard genome sequencing and annotation.</title>
        <authorList>
            <consortium name="The Broad Institute Genomics Platform"/>
            <consortium name="The Broad Institute Genome Sequencing Center for Infectious Disease"/>
            <person name="Wu L."/>
            <person name="Ma J."/>
        </authorList>
    </citation>
    <scope>NUCLEOTIDE SEQUENCE [LARGE SCALE GENOMIC DNA]</scope>
    <source>
        <strain evidence="1 2">JCM 10696</strain>
    </source>
</reference>
<sequence>MSTDIHGGIEVLDPHGDEDFCGEGPWVLALDLSLLCFDSDYTAFGCLFGVRNIAGWDPVVPARGLPDDVSAGVLRQFAMFPDEWHSPTWATWGELRDIDMDAVPVGVGSRGLVTAVDFPGAGLHRLYWVSDVWPASLVERFGVPPVGDGPAVAEYGEWSVGEARLRYERFTRRQAIGAGSDWEHVFRVMEALAGRFGADGVRMVVYFD</sequence>
<evidence type="ECO:0000313" key="2">
    <source>
        <dbReference type="Proteomes" id="UP001500665"/>
    </source>
</evidence>